<gene>
    <name evidence="2" type="ORF">NB063_09755</name>
</gene>
<dbReference type="RefSeq" id="WP_250928536.1">
    <property type="nucleotide sequence ID" value="NZ_JAMQBK010000025.1"/>
</dbReference>
<evidence type="ECO:0000256" key="1">
    <source>
        <dbReference type="SAM" id="MobiDB-lite"/>
    </source>
</evidence>
<dbReference type="Proteomes" id="UP001202961">
    <property type="component" value="Unassembled WGS sequence"/>
</dbReference>
<accession>A0ABT0U1X3</accession>
<protein>
    <submittedName>
        <fullName evidence="2">Uncharacterized protein</fullName>
    </submittedName>
</protein>
<organism evidence="2 3">
    <name type="scientific">Aporhodopirellula aestuarii</name>
    <dbReference type="NCBI Taxonomy" id="2950107"/>
    <lineage>
        <taxon>Bacteria</taxon>
        <taxon>Pseudomonadati</taxon>
        <taxon>Planctomycetota</taxon>
        <taxon>Planctomycetia</taxon>
        <taxon>Pirellulales</taxon>
        <taxon>Pirellulaceae</taxon>
        <taxon>Aporhodopirellula</taxon>
    </lineage>
</organism>
<feature type="region of interest" description="Disordered" evidence="1">
    <location>
        <begin position="20"/>
        <end position="39"/>
    </location>
</feature>
<reference evidence="2 3" key="1">
    <citation type="journal article" date="2022" name="Syst. Appl. Microbiol.">
        <title>Rhodopirellula aestuarii sp. nov., a novel member of the genus Rhodopirellula isolated from brackish sediments collected in the Tagus River estuary, Portugal.</title>
        <authorList>
            <person name="Vitorino I.R."/>
            <person name="Klimek D."/>
            <person name="Calusinska M."/>
            <person name="Lobo-da-Cunha A."/>
            <person name="Vasconcelos V."/>
            <person name="Lage O.M."/>
        </authorList>
    </citation>
    <scope>NUCLEOTIDE SEQUENCE [LARGE SCALE GENOMIC DNA]</scope>
    <source>
        <strain evidence="2 3">ICT_H3.1</strain>
    </source>
</reference>
<feature type="region of interest" description="Disordered" evidence="1">
    <location>
        <begin position="66"/>
        <end position="85"/>
    </location>
</feature>
<sequence>MDFTGVFLKENLVTAEMATAGKRTDIPGDGIPPNHQETRLNGTTARSIFNRHFLRKTTNRQKCRGLPILTQSSEPEQSAGCGKMT</sequence>
<name>A0ABT0U1X3_9BACT</name>
<keyword evidence="3" id="KW-1185">Reference proteome</keyword>
<comment type="caution">
    <text evidence="2">The sequence shown here is derived from an EMBL/GenBank/DDBJ whole genome shotgun (WGS) entry which is preliminary data.</text>
</comment>
<dbReference type="EMBL" id="JAMQBK010000025">
    <property type="protein sequence ID" value="MCM2370891.1"/>
    <property type="molecule type" value="Genomic_DNA"/>
</dbReference>
<proteinExistence type="predicted"/>
<evidence type="ECO:0000313" key="2">
    <source>
        <dbReference type="EMBL" id="MCM2370891.1"/>
    </source>
</evidence>
<evidence type="ECO:0000313" key="3">
    <source>
        <dbReference type="Proteomes" id="UP001202961"/>
    </source>
</evidence>